<dbReference type="GO" id="GO:0016459">
    <property type="term" value="C:myosin complex"/>
    <property type="evidence" value="ECO:0007669"/>
    <property type="project" value="UniProtKB-KW"/>
</dbReference>
<dbReference type="PRINTS" id="PR00193">
    <property type="entry name" value="MYOSINHEAVY"/>
</dbReference>
<feature type="coiled-coil region" evidence="7">
    <location>
        <begin position="721"/>
        <end position="776"/>
    </location>
</feature>
<dbReference type="GO" id="GO:0005737">
    <property type="term" value="C:cytoplasm"/>
    <property type="evidence" value="ECO:0007669"/>
    <property type="project" value="TreeGrafter"/>
</dbReference>
<dbReference type="Gene3D" id="1.20.58.530">
    <property type="match status" value="1"/>
</dbReference>
<dbReference type="OrthoDB" id="2914378at2759"/>
<dbReference type="Gene3D" id="1.20.120.720">
    <property type="entry name" value="Myosin VI head, motor domain, U50 subdomain"/>
    <property type="match status" value="1"/>
</dbReference>
<dbReference type="InParanoid" id="A0A1Y2AH11"/>
<feature type="binding site" evidence="6">
    <location>
        <begin position="123"/>
        <end position="130"/>
    </location>
    <ligand>
        <name>ATP</name>
        <dbReference type="ChEBI" id="CHEBI:30616"/>
    </ligand>
</feature>
<evidence type="ECO:0000256" key="8">
    <source>
        <dbReference type="SAM" id="MobiDB-lite"/>
    </source>
</evidence>
<dbReference type="Gene3D" id="3.40.850.10">
    <property type="entry name" value="Kinesin motor domain"/>
    <property type="match status" value="1"/>
</dbReference>
<dbReference type="GO" id="GO:0016020">
    <property type="term" value="C:membrane"/>
    <property type="evidence" value="ECO:0007669"/>
    <property type="project" value="TreeGrafter"/>
</dbReference>
<dbReference type="AlphaFoldDB" id="A0A1Y2AH11"/>
<evidence type="ECO:0000256" key="7">
    <source>
        <dbReference type="SAM" id="Coils"/>
    </source>
</evidence>
<dbReference type="Pfam" id="PF00063">
    <property type="entry name" value="Myosin_head"/>
    <property type="match status" value="1"/>
</dbReference>
<keyword evidence="9" id="KW-0812">Transmembrane</keyword>
<evidence type="ECO:0000259" key="10">
    <source>
        <dbReference type="PROSITE" id="PS51456"/>
    </source>
</evidence>
<reference evidence="11 12" key="1">
    <citation type="submission" date="2016-07" db="EMBL/GenBank/DDBJ databases">
        <title>Pervasive Adenine N6-methylation of Active Genes in Fungi.</title>
        <authorList>
            <consortium name="DOE Joint Genome Institute"/>
            <person name="Mondo S.J."/>
            <person name="Dannebaum R.O."/>
            <person name="Kuo R.C."/>
            <person name="Labutti K."/>
            <person name="Haridas S."/>
            <person name="Kuo A."/>
            <person name="Salamov A."/>
            <person name="Ahrendt S.R."/>
            <person name="Lipzen A."/>
            <person name="Sullivan W."/>
            <person name="Andreopoulos W.B."/>
            <person name="Clum A."/>
            <person name="Lindquist E."/>
            <person name="Daum C."/>
            <person name="Ramamoorthy G.K."/>
            <person name="Gryganskyi A."/>
            <person name="Culley D."/>
            <person name="Magnuson J.K."/>
            <person name="James T.Y."/>
            <person name="O'Malley M.A."/>
            <person name="Stajich J.E."/>
            <person name="Spatafora J.W."/>
            <person name="Visel A."/>
            <person name="Grigoriev I.V."/>
        </authorList>
    </citation>
    <scope>NUCLEOTIDE SEQUENCE [LARGE SCALE GENOMIC DNA]</scope>
    <source>
        <strain evidence="11 12">68-887.2</strain>
    </source>
</reference>
<keyword evidence="9" id="KW-0472">Membrane</keyword>
<comment type="caution">
    <text evidence="6">Lacks conserved residue(s) required for the propagation of feature annotation.</text>
</comment>
<organism evidence="11 12">
    <name type="scientific">Naematelia encephala</name>
    <dbReference type="NCBI Taxonomy" id="71784"/>
    <lineage>
        <taxon>Eukaryota</taxon>
        <taxon>Fungi</taxon>
        <taxon>Dikarya</taxon>
        <taxon>Basidiomycota</taxon>
        <taxon>Agaricomycotina</taxon>
        <taxon>Tremellomycetes</taxon>
        <taxon>Tremellales</taxon>
        <taxon>Naemateliaceae</taxon>
        <taxon>Naematelia</taxon>
    </lineage>
</organism>
<keyword evidence="7" id="KW-0175">Coiled coil</keyword>
<dbReference type="SMART" id="SM00242">
    <property type="entry name" value="MYSc"/>
    <property type="match status" value="1"/>
</dbReference>
<dbReference type="STRING" id="71784.A0A1Y2AH11"/>
<accession>A0A1Y2AH11</accession>
<feature type="domain" description="Myosin motor" evidence="10">
    <location>
        <begin position="6"/>
        <end position="665"/>
    </location>
</feature>
<dbReference type="GO" id="GO:0051015">
    <property type="term" value="F:actin filament binding"/>
    <property type="evidence" value="ECO:0007669"/>
    <property type="project" value="TreeGrafter"/>
</dbReference>
<keyword evidence="9" id="KW-1133">Transmembrane helix</keyword>
<evidence type="ECO:0000256" key="9">
    <source>
        <dbReference type="SAM" id="Phobius"/>
    </source>
</evidence>
<evidence type="ECO:0000256" key="5">
    <source>
        <dbReference type="ARBA" id="ARBA00023203"/>
    </source>
</evidence>
<dbReference type="InterPro" id="IPR036961">
    <property type="entry name" value="Kinesin_motor_dom_sf"/>
</dbReference>
<dbReference type="GO" id="GO:0000146">
    <property type="term" value="F:microfilament motor activity"/>
    <property type="evidence" value="ECO:0007669"/>
    <property type="project" value="TreeGrafter"/>
</dbReference>
<keyword evidence="2 6" id="KW-0067">ATP-binding</keyword>
<evidence type="ECO:0000313" key="12">
    <source>
        <dbReference type="Proteomes" id="UP000193986"/>
    </source>
</evidence>
<dbReference type="Gene3D" id="1.10.10.820">
    <property type="match status" value="1"/>
</dbReference>
<feature type="region of interest" description="Disordered" evidence="8">
    <location>
        <begin position="668"/>
        <end position="710"/>
    </location>
</feature>
<dbReference type="GO" id="GO:0005524">
    <property type="term" value="F:ATP binding"/>
    <property type="evidence" value="ECO:0007669"/>
    <property type="project" value="UniProtKB-UniRule"/>
</dbReference>
<comment type="caution">
    <text evidence="11">The sequence shown here is derived from an EMBL/GenBank/DDBJ whole genome shotgun (WGS) entry which is preliminary data.</text>
</comment>
<evidence type="ECO:0000256" key="2">
    <source>
        <dbReference type="ARBA" id="ARBA00022840"/>
    </source>
</evidence>
<protein>
    <submittedName>
        <fullName evidence="11">p-loop containing nucleoside triphosphate hydrolase protein</fullName>
    </submittedName>
</protein>
<evidence type="ECO:0000256" key="3">
    <source>
        <dbReference type="ARBA" id="ARBA00023123"/>
    </source>
</evidence>
<dbReference type="EMBL" id="MCFC01000104">
    <property type="protein sequence ID" value="ORY21796.1"/>
    <property type="molecule type" value="Genomic_DNA"/>
</dbReference>
<evidence type="ECO:0000313" key="11">
    <source>
        <dbReference type="EMBL" id="ORY21796.1"/>
    </source>
</evidence>
<dbReference type="PANTHER" id="PTHR13140:SF706">
    <property type="entry name" value="DILUTE CLASS UNCONVENTIONAL MYOSIN, ISOFORM C"/>
    <property type="match status" value="1"/>
</dbReference>
<keyword evidence="3 6" id="KW-0518">Myosin</keyword>
<dbReference type="InterPro" id="IPR027417">
    <property type="entry name" value="P-loop_NTPase"/>
</dbReference>
<keyword evidence="5 6" id="KW-0009">Actin-binding</keyword>
<dbReference type="PROSITE" id="PS51456">
    <property type="entry name" value="MYOSIN_MOTOR"/>
    <property type="match status" value="1"/>
</dbReference>
<feature type="transmembrane region" description="Helical" evidence="9">
    <location>
        <begin position="54"/>
        <end position="73"/>
    </location>
</feature>
<gene>
    <name evidence="11" type="ORF">BCR39DRAFT_591484</name>
</gene>
<proteinExistence type="inferred from homology"/>
<keyword evidence="12" id="KW-1185">Reference proteome</keyword>
<dbReference type="GO" id="GO:0016787">
    <property type="term" value="F:hydrolase activity"/>
    <property type="evidence" value="ECO:0007669"/>
    <property type="project" value="UniProtKB-KW"/>
</dbReference>
<sequence length="1038" mass="116268">MEADANQGEDLARLGLDTEEDVLNVLNKRLGQGRPYIRLGDCLLALNPCRRLTICKLLLFLGMYIHVLTRLLFHRFHVLISPKFRFPDGPQFPRNSAHVYHLVEKAYLNLTETRKSQTILIQGESGSGKTFNLTELLRHTGRLASSHAKTVDMSSALESAHLVLDTFGSAATPNNPKSSRFGKTIKVKFDSKTFAFTSIEVEIFLLERSRVTHGHLNDGESNFLGLHQLAAAASLYPELGLNQSFDILPDDRTSSSLDDWKSTVKALETFTSSKPIVSFLAGLLHISNLDVTKGANCPHFKIFLSLWDIKNPALYEWMFKQRAGSDILARPVDDIRKQRDGMVKNAYHMFFSRLAKIISEKVGNSSPSDLSIGFMDPCGFECLEKNSIEQLLINTFAERIQALFKQRMLDYHYIELEKEGVPLTGKPDLELNEKSIETCVRFLDLIGDAARLSKPQDSNLYRTLSATNMIPPFESKTCEIKHSGMVVSYQLAGLVHKNVATTSPELKSALASSGNSFLQALAKLSLSTTRSNEPLSSQCGKAMSSVIESLESTALHFLLCMRPNQLNLSQAAQEASGAPITFWDTDTVLKQLRVYGVKGLIELMKDPYPERMSLSDLRKGFALERDGMDPAAVLSSKLEPDCWTIRGDRIFMKEGSLALLRKRRLESHGASDGDDENVEEPPCTSSVPLEVTTHSHEESEEGSGNDDTLGDLTFLGDAGQIELLREKVSGLSDEVSELNDRVTTLDYKLRESLALNDTLRSQLRTSERRYTEALNNNEEFTKVFQKLQDDSDRCQAETMQERHQSAILKQEVEELRRCKVELVLGILQHYAVPDRKAADNVWGPSATIDAEIKRLGDAVLSLVDHSLKGSEMIHSREGEHGQISVVAQVSKAISFAFKSRIISGSRTPFFLLLLLRNLIDASVLPSSLARSLSDTYDKLYSELLRRIIVKVKDSLQRNASTLGVKHIENVLRSLCSDGKEFRVEAHKFAYIWEQVCETITAFIEQRKVSKVSMEEFGNCKTALWQRFNTSRDSPTKLR</sequence>
<evidence type="ECO:0000256" key="1">
    <source>
        <dbReference type="ARBA" id="ARBA00022741"/>
    </source>
</evidence>
<dbReference type="GO" id="GO:0007015">
    <property type="term" value="P:actin filament organization"/>
    <property type="evidence" value="ECO:0007669"/>
    <property type="project" value="TreeGrafter"/>
</dbReference>
<keyword evidence="1 6" id="KW-0547">Nucleotide-binding</keyword>
<dbReference type="InterPro" id="IPR001609">
    <property type="entry name" value="Myosin_head_motor_dom-like"/>
</dbReference>
<comment type="similarity">
    <text evidence="6">Belongs to the TRAFAC class myosin-kinesin ATPase superfamily. Myosin family.</text>
</comment>
<evidence type="ECO:0000256" key="4">
    <source>
        <dbReference type="ARBA" id="ARBA00023175"/>
    </source>
</evidence>
<evidence type="ECO:0000256" key="6">
    <source>
        <dbReference type="PROSITE-ProRule" id="PRU00782"/>
    </source>
</evidence>
<dbReference type="PANTHER" id="PTHR13140">
    <property type="entry name" value="MYOSIN"/>
    <property type="match status" value="1"/>
</dbReference>
<keyword evidence="11" id="KW-0378">Hydrolase</keyword>
<dbReference type="SUPFAM" id="SSF52540">
    <property type="entry name" value="P-loop containing nucleoside triphosphate hydrolases"/>
    <property type="match status" value="1"/>
</dbReference>
<dbReference type="Proteomes" id="UP000193986">
    <property type="component" value="Unassembled WGS sequence"/>
</dbReference>
<keyword evidence="4 6" id="KW-0505">Motor protein</keyword>
<name>A0A1Y2AH11_9TREE</name>